<gene>
    <name evidence="2" type="ORF">HU715_15280</name>
</gene>
<sequence length="136" mass="16267">MNNEVVLNYFDFSVYLVGSVLILNVLSFLKVGLWLVLLVVFIWLLFISMLCFKGRRLFWLEGEYICFRRRFKTVSFDRGVVEVSVRNCVFAPIEVVINMPGRREVFLLPRFIPEEQREFVIKMIERFCLEHNITYL</sequence>
<feature type="transmembrane region" description="Helical" evidence="1">
    <location>
        <begin position="7"/>
        <end position="26"/>
    </location>
</feature>
<proteinExistence type="predicted"/>
<dbReference type="AlphaFoldDB" id="A0A923FEV2"/>
<keyword evidence="1" id="KW-0812">Transmembrane</keyword>
<keyword evidence="1" id="KW-0472">Membrane</keyword>
<evidence type="ECO:0000313" key="2">
    <source>
        <dbReference type="EMBL" id="MBC3391026.1"/>
    </source>
</evidence>
<protein>
    <submittedName>
        <fullName evidence="2">Uncharacterized protein</fullName>
    </submittedName>
</protein>
<reference evidence="2" key="1">
    <citation type="journal article" date="2020" name="Microorganisms">
        <title>Reliable Identification of Environmental Pseudomonas Isolates Using the rpoD Gene.</title>
        <authorList>
            <consortium name="The Broad Institute Genome Sequencing Platform"/>
            <person name="Girard L."/>
            <person name="Lood C."/>
            <person name="Rokni-Zadeh H."/>
            <person name="van Noort V."/>
            <person name="Lavigne R."/>
            <person name="De Mot R."/>
        </authorList>
    </citation>
    <scope>NUCLEOTIDE SEQUENCE</scope>
    <source>
        <strain evidence="2">SWRI12</strain>
    </source>
</reference>
<comment type="caution">
    <text evidence="2">The sequence shown here is derived from an EMBL/GenBank/DDBJ whole genome shotgun (WGS) entry which is preliminary data.</text>
</comment>
<reference evidence="2" key="2">
    <citation type="submission" date="2020-07" db="EMBL/GenBank/DDBJ databases">
        <authorList>
            <person name="Lood C."/>
            <person name="Girard L."/>
        </authorList>
    </citation>
    <scope>NUCLEOTIDE SEQUENCE</scope>
    <source>
        <strain evidence="2">SWRI12</strain>
    </source>
</reference>
<name>A0A923FEV2_9PSED</name>
<evidence type="ECO:0000256" key="1">
    <source>
        <dbReference type="SAM" id="Phobius"/>
    </source>
</evidence>
<accession>A0A923FEV2</accession>
<keyword evidence="1" id="KW-1133">Transmembrane helix</keyword>
<feature type="transmembrane region" description="Helical" evidence="1">
    <location>
        <begin position="32"/>
        <end position="52"/>
    </location>
</feature>
<dbReference type="EMBL" id="JABWRB010000018">
    <property type="protein sequence ID" value="MBC3391026.1"/>
    <property type="molecule type" value="Genomic_DNA"/>
</dbReference>
<organism evidence="2">
    <name type="scientific">Pseudomonas zanjanensis</name>
    <dbReference type="NCBI Taxonomy" id="2745496"/>
    <lineage>
        <taxon>Bacteria</taxon>
        <taxon>Pseudomonadati</taxon>
        <taxon>Pseudomonadota</taxon>
        <taxon>Gammaproteobacteria</taxon>
        <taxon>Pseudomonadales</taxon>
        <taxon>Pseudomonadaceae</taxon>
        <taxon>Pseudomonas</taxon>
    </lineage>
</organism>